<protein>
    <submittedName>
        <fullName evidence="2">DUF3299 domain-containing protein</fullName>
    </submittedName>
</protein>
<dbReference type="InterPro" id="IPR011990">
    <property type="entry name" value="TPR-like_helical_dom_sf"/>
</dbReference>
<dbReference type="SMART" id="SM00028">
    <property type="entry name" value="TPR"/>
    <property type="match status" value="2"/>
</dbReference>
<reference evidence="2 3" key="1">
    <citation type="submission" date="2020-07" db="EMBL/GenBank/DDBJ databases">
        <title>Thermogemmata thermophila gen. nov., sp. nov., a novel moderate thermophilic planctomycete from a Kamchatka hot spring.</title>
        <authorList>
            <person name="Elcheninov A.G."/>
            <person name="Podosokorskaya O.A."/>
            <person name="Kovaleva O.L."/>
            <person name="Novikov A."/>
            <person name="Bonch-Osmolovskaya E.A."/>
            <person name="Toshchakov S.V."/>
            <person name="Kublanov I.V."/>
        </authorList>
    </citation>
    <scope>NUCLEOTIDE SEQUENCE [LARGE SCALE GENOMIC DNA]</scope>
    <source>
        <strain evidence="2 3">2918</strain>
    </source>
</reference>
<gene>
    <name evidence="2" type="ORF">H0921_06485</name>
</gene>
<accession>A0A7V8VD46</accession>
<dbReference type="PROSITE" id="PS50005">
    <property type="entry name" value="TPR"/>
    <property type="match status" value="1"/>
</dbReference>
<dbReference type="Pfam" id="PF11736">
    <property type="entry name" value="DUF3299"/>
    <property type="match status" value="1"/>
</dbReference>
<sequence length="417" mass="46662">MGLGLADGGAVRAGVHYSAEKYAPLPSRWRGFLLDHRALRTIAAERPADGGPSPLRQEYVTAAGHYQRLARQRPLTAQESADYGAVLIRLGRWNEALAVLTPAVRRWPDHFALHANLGTAWQLQGEWDRAIEALQEAVRLAPPAWKRYEEYHLKLVRLRRAEKGGIAARGVDDLFGVPWDGPVGPWPEQRRQTLPPDAVAIAQQLALWLPQDGRLLWLLAELANADGEVIVAAAMLDGCVTEFGLNSPALRARRLLFRTEAEKLRQHAKHQSQFRPRSSRPLLQTFDERLLPPPRSDGPTPLPWSLLAATSFGDRGAVHFPDYLRRLDGQLVSLNGFMQPLGDQPQPQEFLLLEYPVGCWFCEAPEPNGLVYVRLAAGRQIDKRRDLILVTGRLRLNHDNPEAFLFALEEAVVAQPQ</sequence>
<dbReference type="RefSeq" id="WP_194537246.1">
    <property type="nucleotide sequence ID" value="NZ_JACEFB010000003.1"/>
</dbReference>
<organism evidence="2 3">
    <name type="scientific">Thermogemmata fonticola</name>
    <dbReference type="NCBI Taxonomy" id="2755323"/>
    <lineage>
        <taxon>Bacteria</taxon>
        <taxon>Pseudomonadati</taxon>
        <taxon>Planctomycetota</taxon>
        <taxon>Planctomycetia</taxon>
        <taxon>Gemmatales</taxon>
        <taxon>Gemmataceae</taxon>
        <taxon>Thermogemmata</taxon>
    </lineage>
</organism>
<keyword evidence="1" id="KW-0802">TPR repeat</keyword>
<keyword evidence="3" id="KW-1185">Reference proteome</keyword>
<dbReference type="Pfam" id="PF13432">
    <property type="entry name" value="TPR_16"/>
    <property type="match status" value="1"/>
</dbReference>
<evidence type="ECO:0000256" key="1">
    <source>
        <dbReference type="PROSITE-ProRule" id="PRU00339"/>
    </source>
</evidence>
<comment type="caution">
    <text evidence="2">The sequence shown here is derived from an EMBL/GenBank/DDBJ whole genome shotgun (WGS) entry which is preliminary data.</text>
</comment>
<dbReference type="InterPro" id="IPR019734">
    <property type="entry name" value="TPR_rpt"/>
</dbReference>
<dbReference type="InterPro" id="IPR021727">
    <property type="entry name" value="DUF3299"/>
</dbReference>
<dbReference type="EMBL" id="JACEFB010000003">
    <property type="protein sequence ID" value="MBA2225810.1"/>
    <property type="molecule type" value="Genomic_DNA"/>
</dbReference>
<evidence type="ECO:0000313" key="2">
    <source>
        <dbReference type="EMBL" id="MBA2225810.1"/>
    </source>
</evidence>
<proteinExistence type="predicted"/>
<evidence type="ECO:0000313" key="3">
    <source>
        <dbReference type="Proteomes" id="UP000542342"/>
    </source>
</evidence>
<dbReference type="SUPFAM" id="SSF48452">
    <property type="entry name" value="TPR-like"/>
    <property type="match status" value="1"/>
</dbReference>
<dbReference type="AlphaFoldDB" id="A0A7V8VD46"/>
<dbReference type="Gene3D" id="1.25.40.10">
    <property type="entry name" value="Tetratricopeptide repeat domain"/>
    <property type="match status" value="1"/>
</dbReference>
<dbReference type="Gene3D" id="2.40.50.870">
    <property type="entry name" value="Protein of unknown function (DUF3299)"/>
    <property type="match status" value="1"/>
</dbReference>
<name>A0A7V8VD46_9BACT</name>
<feature type="repeat" description="TPR" evidence="1">
    <location>
        <begin position="111"/>
        <end position="144"/>
    </location>
</feature>
<dbReference type="Proteomes" id="UP000542342">
    <property type="component" value="Unassembled WGS sequence"/>
</dbReference>